<evidence type="ECO:0000256" key="1">
    <source>
        <dbReference type="SAM" id="Phobius"/>
    </source>
</evidence>
<organism evidence="2 3">
    <name type="scientific">Stutzerimonas nosocomialis</name>
    <dbReference type="NCBI Taxonomy" id="1056496"/>
    <lineage>
        <taxon>Bacteria</taxon>
        <taxon>Pseudomonadati</taxon>
        <taxon>Pseudomonadota</taxon>
        <taxon>Gammaproteobacteria</taxon>
        <taxon>Pseudomonadales</taxon>
        <taxon>Pseudomonadaceae</taxon>
        <taxon>Stutzerimonas</taxon>
    </lineage>
</organism>
<keyword evidence="1" id="KW-0472">Membrane</keyword>
<dbReference type="EMBL" id="QLAG01000009">
    <property type="protein sequence ID" value="TLX63833.1"/>
    <property type="molecule type" value="Genomic_DNA"/>
</dbReference>
<dbReference type="InterPro" id="IPR021730">
    <property type="entry name" value="YdbH"/>
</dbReference>
<gene>
    <name evidence="2" type="ORF">DN820_09030</name>
</gene>
<dbReference type="Pfam" id="PF11739">
    <property type="entry name" value="YdbH-like"/>
    <property type="match status" value="1"/>
</dbReference>
<evidence type="ECO:0000313" key="3">
    <source>
        <dbReference type="Proteomes" id="UP000306753"/>
    </source>
</evidence>
<accession>A0A5R9QG78</accession>
<feature type="transmembrane region" description="Helical" evidence="1">
    <location>
        <begin position="67"/>
        <end position="87"/>
    </location>
</feature>
<name>A0A5R9QG78_9GAMM</name>
<evidence type="ECO:0000313" key="2">
    <source>
        <dbReference type="EMBL" id="TLX63833.1"/>
    </source>
</evidence>
<dbReference type="AlphaFoldDB" id="A0A5R9QG78"/>
<keyword evidence="1" id="KW-0812">Transmembrane</keyword>
<sequence length="925" mass="99986">MCTSRGHWLRAPVLAGSGVSDERQAGNFAGLRMSSVPEIRACRQPANACLCCRLCLHGAAMTRRRRILVSLLGLLIALTLAAGWFGWSQWQLLKQRNGIEHLDWRGLSLSLSGLRLDALDIRQRGENGALIEARLQGMELRMDHWRSPLPIRSLTVSELSLAWQPGSEAEPADDDPLMLPDREQLRSIAAWLPERGRVDRLTVTLPCAERQPCSETGTLQWHRQETQLVADLGLQRDAHRVALAAQMSEQPDGYALDLQLALDEQPRLTATNRLARLDDDLRWTGTLAMSELPEAAWLLSWLERWTASAAIELPATPGEMRLGAGWALHARSQGELPTEPSAWSGDLSLAATLPAAWPIVGVGQVQGRLELAASGTDGQWAPTSLSADLTLAPEASLLEALPPELRSNRLRLTAEPLPDEQAEDRLPVAIRLVAEGPLAGELDARLRFSARAPYRTDISQGRLRLKAKALALPPATLTGLTADLRLSGQASSEQLALTLGKTSTLAAQRVHLAADSPVSLSGVLADLSGLAIQARFPTEGTLHAQAKGPAHLQAKELQQAQLRPQGWRWQATLDADQTRLLLDGPLSNDSGLALVTSLRNPWNGPLTLNARLQDLFFRASNPLASTFSDWPALLELNSGRLQGDLSLTVPPDAAPLQANARITAGGLAGIYDRTELTGLDARLELALAANRLRVDVAPLQLEQANPGIAFGPLQAQGRYEASLDNPTAGTLSWQQAQGRVLGGTVSLSPGRLDLAAPQQKVDVAIEGLQLSQLFIAYPAEGLQGSGLVDGGFEVHRSGEGLRIEGGKLAAREPGGVLQFRSPQIQALGRSNPAMGLVTEALDDFHYSVLDSDVRYDERGKLQLGLRLQGRNPALEGGRPINFSINLEEDIPALLTSLQLSDRVSETIQQRVQERLQRGNAPTTTP</sequence>
<reference evidence="2 3" key="1">
    <citation type="journal article" date="2017" name="Eur. J. Clin. Microbiol. Infect. Dis.">
        <title>Uncommonly isolated clinical Pseudomonas: identification and phylogenetic assignation.</title>
        <authorList>
            <person name="Mulet M."/>
            <person name="Gomila M."/>
            <person name="Ramirez A."/>
            <person name="Cardew S."/>
            <person name="Moore E.R."/>
            <person name="Lalucat J."/>
            <person name="Garcia-Valdes E."/>
        </authorList>
    </citation>
    <scope>NUCLEOTIDE SEQUENCE [LARGE SCALE GENOMIC DNA]</scope>
    <source>
        <strain evidence="2 3">SD129</strain>
    </source>
</reference>
<dbReference type="Proteomes" id="UP000306753">
    <property type="component" value="Unassembled WGS sequence"/>
</dbReference>
<keyword evidence="3" id="KW-1185">Reference proteome</keyword>
<comment type="caution">
    <text evidence="2">The sequence shown here is derived from an EMBL/GenBank/DDBJ whole genome shotgun (WGS) entry which is preliminary data.</text>
</comment>
<proteinExistence type="predicted"/>
<protein>
    <submittedName>
        <fullName evidence="2">Dicarboxylate transport</fullName>
    </submittedName>
</protein>
<keyword evidence="1" id="KW-1133">Transmembrane helix</keyword>